<dbReference type="Gene3D" id="3.20.80.10">
    <property type="entry name" value="Regulatory factor, effector binding domain"/>
    <property type="match status" value="2"/>
</dbReference>
<name>A0ABW3FEV0_9HYPH</name>
<accession>A0ABW3FEV0</accession>
<evidence type="ECO:0000256" key="1">
    <source>
        <dbReference type="SAM" id="SignalP"/>
    </source>
</evidence>
<comment type="caution">
    <text evidence="2">The sequence shown here is derived from an EMBL/GenBank/DDBJ whole genome shotgun (WGS) entry which is preliminary data.</text>
</comment>
<reference evidence="3" key="1">
    <citation type="journal article" date="2019" name="Int. J. Syst. Evol. Microbiol.">
        <title>The Global Catalogue of Microorganisms (GCM) 10K type strain sequencing project: providing services to taxonomists for standard genome sequencing and annotation.</title>
        <authorList>
            <consortium name="The Broad Institute Genomics Platform"/>
            <consortium name="The Broad Institute Genome Sequencing Center for Infectious Disease"/>
            <person name="Wu L."/>
            <person name="Ma J."/>
        </authorList>
    </citation>
    <scope>NUCLEOTIDE SEQUENCE [LARGE SCALE GENOMIC DNA]</scope>
    <source>
        <strain evidence="3">CCUG 60023</strain>
    </source>
</reference>
<dbReference type="PANTHER" id="PTHR11220:SF58">
    <property type="entry name" value="SOUL HEME-BINDING FAMILY PROTEIN"/>
    <property type="match status" value="1"/>
</dbReference>
<dbReference type="InterPro" id="IPR006917">
    <property type="entry name" value="SOUL_heme-bd"/>
</dbReference>
<gene>
    <name evidence="2" type="ORF">ACFQ14_11270</name>
</gene>
<dbReference type="EMBL" id="JBHTJV010000009">
    <property type="protein sequence ID" value="MFD0916989.1"/>
    <property type="molecule type" value="Genomic_DNA"/>
</dbReference>
<dbReference type="Pfam" id="PF04832">
    <property type="entry name" value="SOUL"/>
    <property type="match status" value="2"/>
</dbReference>
<feature type="signal peptide" evidence="1">
    <location>
        <begin position="1"/>
        <end position="23"/>
    </location>
</feature>
<proteinExistence type="predicted"/>
<keyword evidence="1" id="KW-0732">Signal</keyword>
<dbReference type="Proteomes" id="UP001597101">
    <property type="component" value="Unassembled WGS sequence"/>
</dbReference>
<dbReference type="PANTHER" id="PTHR11220">
    <property type="entry name" value="HEME-BINDING PROTEIN-RELATED"/>
    <property type="match status" value="1"/>
</dbReference>
<organism evidence="2 3">
    <name type="scientific">Pseudahrensia aquimaris</name>
    <dbReference type="NCBI Taxonomy" id="744461"/>
    <lineage>
        <taxon>Bacteria</taxon>
        <taxon>Pseudomonadati</taxon>
        <taxon>Pseudomonadota</taxon>
        <taxon>Alphaproteobacteria</taxon>
        <taxon>Hyphomicrobiales</taxon>
        <taxon>Ahrensiaceae</taxon>
        <taxon>Pseudahrensia</taxon>
    </lineage>
</organism>
<dbReference type="SUPFAM" id="SSF55136">
    <property type="entry name" value="Probable bacterial effector-binding domain"/>
    <property type="match status" value="1"/>
</dbReference>
<protein>
    <submittedName>
        <fullName evidence="2">SOUL family heme-binding protein</fullName>
    </submittedName>
</protein>
<feature type="chain" id="PRO_5045693499" evidence="1">
    <location>
        <begin position="24"/>
        <end position="212"/>
    </location>
</feature>
<evidence type="ECO:0000313" key="3">
    <source>
        <dbReference type="Proteomes" id="UP001597101"/>
    </source>
</evidence>
<dbReference type="InterPro" id="IPR011256">
    <property type="entry name" value="Reg_factor_effector_dom_sf"/>
</dbReference>
<dbReference type="RefSeq" id="WP_377212829.1">
    <property type="nucleotide sequence ID" value="NZ_JBHTJV010000009.1"/>
</dbReference>
<evidence type="ECO:0000313" key="2">
    <source>
        <dbReference type="EMBL" id="MFD0916989.1"/>
    </source>
</evidence>
<keyword evidence="3" id="KW-1185">Reference proteome</keyword>
<sequence length="212" mass="23034">MPRKALTIFLAGLATMNLFNATASESGIETPKYAIIEQADGVELRVYSPRIVAEVTVAAPSREAASSMGFGPLANYIFGQNISSDKIAMTAPVTTTPQAGEKIAMTAPVTTAPSESGSYTVRFTMPSKWTMETLPKPLDENVKLVQLEEERRIVFGFIGPRTPERIEAAEKALAEFAEARDLEVAAAPAIAGYSSPRVPQADRKWEVWQDLR</sequence>